<comment type="subcellular location">
    <subcellularLocation>
        <location evidence="1">Nucleus</location>
    </subcellularLocation>
</comment>
<dbReference type="EMBL" id="GGEC01024192">
    <property type="protein sequence ID" value="MBX04676.1"/>
    <property type="molecule type" value="Transcribed_RNA"/>
</dbReference>
<sequence length="265" mass="29196">MAVELSPKPVEEEDRQQQPEQKQEHEAEEEEEAFDAPSHHPSAPPDELFDISTTVDPSYIISLIRKLIPATVGGNHSVDGINTGNDCGKVYAPTIMDVVDDDSDKSACQEGESKDLSKRSKCPGMSTADEVWEEYGCVLWDLAASRTHAELMVQNHILEVLLANLRVSKSVRATEISLGILGNLACHEVPLKCIISTNGMIETIIEQLFSDDIQCLCEASRLLTVGLQGGESTLWAKALHSEHILGRILWIVENTLNVQLLERVT</sequence>
<evidence type="ECO:0000256" key="2">
    <source>
        <dbReference type="ARBA" id="ARBA00023242"/>
    </source>
</evidence>
<feature type="region of interest" description="Disordered" evidence="4">
    <location>
        <begin position="1"/>
        <end position="51"/>
    </location>
</feature>
<name>A0A2P2KG21_RHIMU</name>
<protein>
    <submittedName>
        <fullName evidence="5">Uncharacterized protein MANES_04G010900</fullName>
    </submittedName>
</protein>
<evidence type="ECO:0000256" key="4">
    <source>
        <dbReference type="SAM" id="MobiDB-lite"/>
    </source>
</evidence>
<comment type="similarity">
    <text evidence="3">Belongs to the SAAL1 family.</text>
</comment>
<dbReference type="AlphaFoldDB" id="A0A2P2KG21"/>
<dbReference type="PANTHER" id="PTHR23424">
    <property type="entry name" value="SERUM AMYLOID A"/>
    <property type="match status" value="1"/>
</dbReference>
<dbReference type="InterPro" id="IPR052464">
    <property type="entry name" value="Synovial_Prolif_Regulator"/>
</dbReference>
<proteinExistence type="inferred from homology"/>
<dbReference type="PANTHER" id="PTHR23424:SF23">
    <property type="entry name" value="PROTEIN SAAL1"/>
    <property type="match status" value="1"/>
</dbReference>
<dbReference type="SUPFAM" id="SSF48371">
    <property type="entry name" value="ARM repeat"/>
    <property type="match status" value="1"/>
</dbReference>
<evidence type="ECO:0000256" key="3">
    <source>
        <dbReference type="ARBA" id="ARBA00038401"/>
    </source>
</evidence>
<feature type="compositionally biased region" description="Basic and acidic residues" evidence="4">
    <location>
        <begin position="15"/>
        <end position="25"/>
    </location>
</feature>
<organism evidence="5">
    <name type="scientific">Rhizophora mucronata</name>
    <name type="common">Asiatic mangrove</name>
    <dbReference type="NCBI Taxonomy" id="61149"/>
    <lineage>
        <taxon>Eukaryota</taxon>
        <taxon>Viridiplantae</taxon>
        <taxon>Streptophyta</taxon>
        <taxon>Embryophyta</taxon>
        <taxon>Tracheophyta</taxon>
        <taxon>Spermatophyta</taxon>
        <taxon>Magnoliopsida</taxon>
        <taxon>eudicotyledons</taxon>
        <taxon>Gunneridae</taxon>
        <taxon>Pentapetalae</taxon>
        <taxon>rosids</taxon>
        <taxon>fabids</taxon>
        <taxon>Malpighiales</taxon>
        <taxon>Rhizophoraceae</taxon>
        <taxon>Rhizophora</taxon>
    </lineage>
</organism>
<dbReference type="GO" id="GO:0005634">
    <property type="term" value="C:nucleus"/>
    <property type="evidence" value="ECO:0007669"/>
    <property type="project" value="UniProtKB-SubCell"/>
</dbReference>
<dbReference type="InterPro" id="IPR011989">
    <property type="entry name" value="ARM-like"/>
</dbReference>
<evidence type="ECO:0000256" key="1">
    <source>
        <dbReference type="ARBA" id="ARBA00004123"/>
    </source>
</evidence>
<dbReference type="Gene3D" id="1.25.10.10">
    <property type="entry name" value="Leucine-rich Repeat Variant"/>
    <property type="match status" value="1"/>
</dbReference>
<accession>A0A2P2KG21</accession>
<evidence type="ECO:0000313" key="5">
    <source>
        <dbReference type="EMBL" id="MBX04676.1"/>
    </source>
</evidence>
<reference evidence="5" key="1">
    <citation type="submission" date="2018-02" db="EMBL/GenBank/DDBJ databases">
        <title>Rhizophora mucronata_Transcriptome.</title>
        <authorList>
            <person name="Meera S.P."/>
            <person name="Sreeshan A."/>
            <person name="Augustine A."/>
        </authorList>
    </citation>
    <scope>NUCLEOTIDE SEQUENCE</scope>
    <source>
        <tissue evidence="5">Leaf</tissue>
    </source>
</reference>
<dbReference type="InterPro" id="IPR016024">
    <property type="entry name" value="ARM-type_fold"/>
</dbReference>
<keyword evidence="2" id="KW-0539">Nucleus</keyword>